<accession>A0A9X1JPW8</accession>
<dbReference type="Proteomes" id="UP001138894">
    <property type="component" value="Unassembled WGS sequence"/>
</dbReference>
<evidence type="ECO:0000313" key="2">
    <source>
        <dbReference type="Proteomes" id="UP001138894"/>
    </source>
</evidence>
<comment type="caution">
    <text evidence="1">The sequence shown here is derived from an EMBL/GenBank/DDBJ whole genome shotgun (WGS) entry which is preliminary data.</text>
</comment>
<organism evidence="1 2">
    <name type="scientific">Winogradskyella luteola</name>
    <dbReference type="NCBI Taxonomy" id="2828330"/>
    <lineage>
        <taxon>Bacteria</taxon>
        <taxon>Pseudomonadati</taxon>
        <taxon>Bacteroidota</taxon>
        <taxon>Flavobacteriia</taxon>
        <taxon>Flavobacteriales</taxon>
        <taxon>Flavobacteriaceae</taxon>
        <taxon>Winogradskyella</taxon>
    </lineage>
</organism>
<reference evidence="1" key="1">
    <citation type="submission" date="2021-04" db="EMBL/GenBank/DDBJ databases">
        <authorList>
            <person name="Pira H."/>
            <person name="Risdian C."/>
            <person name="Wink J."/>
        </authorList>
    </citation>
    <scope>NUCLEOTIDE SEQUENCE</scope>
    <source>
        <strain evidence="1">WHY3</strain>
    </source>
</reference>
<protein>
    <submittedName>
        <fullName evidence="1">Uncharacterized protein</fullName>
    </submittedName>
</protein>
<dbReference type="EMBL" id="JAGSPD010000003">
    <property type="protein sequence ID" value="MBV7268358.1"/>
    <property type="molecule type" value="Genomic_DNA"/>
</dbReference>
<proteinExistence type="predicted"/>
<dbReference type="RefSeq" id="WP_218544913.1">
    <property type="nucleotide sequence ID" value="NZ_JAGSPD010000003.1"/>
</dbReference>
<gene>
    <name evidence="1" type="ORF">KCG49_04015</name>
</gene>
<keyword evidence="2" id="KW-1185">Reference proteome</keyword>
<dbReference type="AlphaFoldDB" id="A0A9X1JPW8"/>
<name>A0A9X1JPW8_9FLAO</name>
<sequence length="304" mass="33515">MSRSINEIQDVMLNAIGDADELDTLQVLTDAEKVQLQDQLTSASKVSIWRLFVWVHAFGQWVSEKLWDVLRSDIEKRISETRPFTKQWYALTALNYQHGYDLPETGIYPIPNASAEIQAVNASKIVKKASVIPTVLNGVGSLRVKVAKDNNGLLAPFTTPELAGFQQYIELMGAAGVYVVATSGTGDDLKLHYKIYYDALILDNEGKRLDGTNDTPVQAAVKSFLASSQFDGLLDINQLTDAIQLVDGVSSPHKVLAASKYAAFTYETEDIPGAGSIADFRQPDAGYFNLDEVESTFEFVESYE</sequence>
<evidence type="ECO:0000313" key="1">
    <source>
        <dbReference type="EMBL" id="MBV7268358.1"/>
    </source>
</evidence>